<dbReference type="Proteomes" id="UP000612456">
    <property type="component" value="Unassembled WGS sequence"/>
</dbReference>
<dbReference type="InterPro" id="IPR025063">
    <property type="entry name" value="DUF4004"/>
</dbReference>
<keyword evidence="2" id="KW-1185">Reference proteome</keyword>
<proteinExistence type="predicted"/>
<protein>
    <recommendedName>
        <fullName evidence="3">DUF4004 family protein</fullName>
    </recommendedName>
</protein>
<sequence>MINMERELISKKELLEQTGISYGQLYRWKRKQLIPEEWFIRKSVFTGQETFFPRDLILPRIDKILHLKDDVSLDELVGKLSPDLNDFTLSKGDCWKRNIVSEVVVRRFAGELPEQAVLSFQKILFLFMADKMLQTGEMSLEEGNLLISTLEKHFADFGDKGCEIVFIRKMGVSIFFLLGHAETVHFDHGVKQVLRLSAADCIEELRMRLA</sequence>
<dbReference type="Pfam" id="PF13171">
    <property type="entry name" value="DUF4004"/>
    <property type="match status" value="1"/>
</dbReference>
<accession>A0A916ZKD1</accession>
<reference evidence="1" key="1">
    <citation type="journal article" date="2014" name="Int. J. Syst. Evol. Microbiol.">
        <title>Complete genome sequence of Corynebacterium casei LMG S-19264T (=DSM 44701T), isolated from a smear-ripened cheese.</title>
        <authorList>
            <consortium name="US DOE Joint Genome Institute (JGI-PGF)"/>
            <person name="Walter F."/>
            <person name="Albersmeier A."/>
            <person name="Kalinowski J."/>
            <person name="Ruckert C."/>
        </authorList>
    </citation>
    <scope>NUCLEOTIDE SEQUENCE</scope>
    <source>
        <strain evidence="1">CGMCC 1.15178</strain>
    </source>
</reference>
<evidence type="ECO:0000313" key="1">
    <source>
        <dbReference type="EMBL" id="GGE01858.1"/>
    </source>
</evidence>
<evidence type="ECO:0008006" key="3">
    <source>
        <dbReference type="Google" id="ProtNLM"/>
    </source>
</evidence>
<reference evidence="1" key="2">
    <citation type="submission" date="2020-09" db="EMBL/GenBank/DDBJ databases">
        <authorList>
            <person name="Sun Q."/>
            <person name="Zhou Y."/>
        </authorList>
    </citation>
    <scope>NUCLEOTIDE SEQUENCE</scope>
    <source>
        <strain evidence="1">CGMCC 1.15178</strain>
    </source>
</reference>
<organism evidence="1 2">
    <name type="scientific">Paenibacillus nasutitermitis</name>
    <dbReference type="NCBI Taxonomy" id="1652958"/>
    <lineage>
        <taxon>Bacteria</taxon>
        <taxon>Bacillati</taxon>
        <taxon>Bacillota</taxon>
        <taxon>Bacilli</taxon>
        <taxon>Bacillales</taxon>
        <taxon>Paenibacillaceae</taxon>
        <taxon>Paenibacillus</taxon>
    </lineage>
</organism>
<evidence type="ECO:0000313" key="2">
    <source>
        <dbReference type="Proteomes" id="UP000612456"/>
    </source>
</evidence>
<dbReference type="AlphaFoldDB" id="A0A916ZKD1"/>
<gene>
    <name evidence="1" type="ORF">GCM10010911_71070</name>
</gene>
<comment type="caution">
    <text evidence="1">The sequence shown here is derived from an EMBL/GenBank/DDBJ whole genome shotgun (WGS) entry which is preliminary data.</text>
</comment>
<dbReference type="EMBL" id="BMHP01000017">
    <property type="protein sequence ID" value="GGE01858.1"/>
    <property type="molecule type" value="Genomic_DNA"/>
</dbReference>
<name>A0A916ZKD1_9BACL</name>